<name>A0A8B6MCF7_METTU</name>
<proteinExistence type="predicted"/>
<sequence>MQHHIESSCGGNGRGGRRAQGCAGVTAPHDIASPLSPAALSAVIEALEDEYHARAFYRAILERFPGAKPFSHIVEAESRHAAALERVLAAYAVPVPSDRHAGSEEIRRSVPAALACACEIAAQAEIDNVSLYEDKLLPRVAGYQAIESVFSRLMQASRDRHLPAFQRCAARG</sequence>
<dbReference type="Gene3D" id="1.20.1260.10">
    <property type="match status" value="1"/>
</dbReference>
<dbReference type="RefSeq" id="WP_244629085.1">
    <property type="nucleotide sequence ID" value="NZ_CABFMQ020000120.1"/>
</dbReference>
<dbReference type="InterPro" id="IPR012347">
    <property type="entry name" value="Ferritin-like"/>
</dbReference>
<organism evidence="2 3">
    <name type="scientific">Methylocella tundrae</name>
    <dbReference type="NCBI Taxonomy" id="227605"/>
    <lineage>
        <taxon>Bacteria</taxon>
        <taxon>Pseudomonadati</taxon>
        <taxon>Pseudomonadota</taxon>
        <taxon>Alphaproteobacteria</taxon>
        <taxon>Hyphomicrobiales</taxon>
        <taxon>Beijerinckiaceae</taxon>
        <taxon>Methylocella</taxon>
    </lineage>
</organism>
<keyword evidence="3" id="KW-1185">Reference proteome</keyword>
<dbReference type="InterPro" id="IPR009078">
    <property type="entry name" value="Ferritin-like_SF"/>
</dbReference>
<evidence type="ECO:0000313" key="3">
    <source>
        <dbReference type="Proteomes" id="UP000485880"/>
    </source>
</evidence>
<feature type="region of interest" description="Disordered" evidence="1">
    <location>
        <begin position="1"/>
        <end position="22"/>
    </location>
</feature>
<gene>
    <name evidence="2" type="ORF">MPC4_60008</name>
</gene>
<dbReference type="CDD" id="cd01048">
    <property type="entry name" value="Ferritin_like_AB2"/>
    <property type="match status" value="1"/>
</dbReference>
<dbReference type="InterPro" id="IPR019243">
    <property type="entry name" value="DUF2202"/>
</dbReference>
<dbReference type="EMBL" id="CABFMQ020000120">
    <property type="protein sequence ID" value="VTZ51919.1"/>
    <property type="molecule type" value="Genomic_DNA"/>
</dbReference>
<evidence type="ECO:0000256" key="1">
    <source>
        <dbReference type="SAM" id="MobiDB-lite"/>
    </source>
</evidence>
<reference evidence="2 3" key="1">
    <citation type="submission" date="2019-05" db="EMBL/GenBank/DDBJ databases">
        <authorList>
            <person name="Farhan Ul Haque M."/>
        </authorList>
    </citation>
    <scope>NUCLEOTIDE SEQUENCE [LARGE SCALE GENOMIC DNA]</scope>
    <source>
        <strain evidence="2">2</strain>
    </source>
</reference>
<dbReference type="AlphaFoldDB" id="A0A8B6MCF7"/>
<dbReference type="SUPFAM" id="SSF47240">
    <property type="entry name" value="Ferritin-like"/>
    <property type="match status" value="1"/>
</dbReference>
<protein>
    <recommendedName>
        <fullName evidence="4">DUF2202 domain-containing protein</fullName>
    </recommendedName>
</protein>
<dbReference type="Proteomes" id="UP000485880">
    <property type="component" value="Unassembled WGS sequence"/>
</dbReference>
<comment type="caution">
    <text evidence="2">The sequence shown here is derived from an EMBL/GenBank/DDBJ whole genome shotgun (WGS) entry which is preliminary data.</text>
</comment>
<evidence type="ECO:0000313" key="2">
    <source>
        <dbReference type="EMBL" id="VTZ51919.1"/>
    </source>
</evidence>
<evidence type="ECO:0008006" key="4">
    <source>
        <dbReference type="Google" id="ProtNLM"/>
    </source>
</evidence>
<accession>A0A8B6MCF7</accession>